<reference evidence="5 6" key="1">
    <citation type="journal article" date="2016" name="Nat. Commun.">
        <title>Thousands of microbial genomes shed light on interconnected biogeochemical processes in an aquifer system.</title>
        <authorList>
            <person name="Anantharaman K."/>
            <person name="Brown C.T."/>
            <person name="Hug L.A."/>
            <person name="Sharon I."/>
            <person name="Castelle C.J."/>
            <person name="Probst A.J."/>
            <person name="Thomas B.C."/>
            <person name="Singh A."/>
            <person name="Wilkins M.J."/>
            <person name="Karaoz U."/>
            <person name="Brodie E.L."/>
            <person name="Williams K.H."/>
            <person name="Hubbard S.S."/>
            <person name="Banfield J.F."/>
        </authorList>
    </citation>
    <scope>NUCLEOTIDE SEQUENCE [LARGE SCALE GENOMIC DNA]</scope>
</reference>
<dbReference type="PRINTS" id="PR00735">
    <property type="entry name" value="GLHYDRLASE8"/>
</dbReference>
<dbReference type="GO" id="GO:0005975">
    <property type="term" value="P:carbohydrate metabolic process"/>
    <property type="evidence" value="ECO:0007669"/>
    <property type="project" value="InterPro"/>
</dbReference>
<accession>A0A1F4WLE1</accession>
<evidence type="ECO:0000313" key="5">
    <source>
        <dbReference type="EMBL" id="OGC70220.1"/>
    </source>
</evidence>
<dbReference type="InterPro" id="IPR008928">
    <property type="entry name" value="6-hairpin_glycosidase_sf"/>
</dbReference>
<evidence type="ECO:0000313" key="6">
    <source>
        <dbReference type="Proteomes" id="UP000179113"/>
    </source>
</evidence>
<comment type="similarity">
    <text evidence="1">Belongs to the glycosyl hydrolase 8 (cellulase D) family.</text>
</comment>
<evidence type="ECO:0000256" key="3">
    <source>
        <dbReference type="ARBA" id="ARBA00023295"/>
    </source>
</evidence>
<evidence type="ECO:0000256" key="4">
    <source>
        <dbReference type="SAM" id="Phobius"/>
    </source>
</evidence>
<dbReference type="Proteomes" id="UP000179113">
    <property type="component" value="Unassembled WGS sequence"/>
</dbReference>
<dbReference type="Gene3D" id="1.50.10.10">
    <property type="match status" value="1"/>
</dbReference>
<feature type="transmembrane region" description="Helical" evidence="4">
    <location>
        <begin position="6"/>
        <end position="26"/>
    </location>
</feature>
<keyword evidence="4" id="KW-1133">Transmembrane helix</keyword>
<organism evidence="5 6">
    <name type="scientific">candidate division WWE3 bacterium RIFOXYC1_FULL_39_7</name>
    <dbReference type="NCBI Taxonomy" id="1802643"/>
    <lineage>
        <taxon>Bacteria</taxon>
        <taxon>Katanobacteria</taxon>
    </lineage>
</organism>
<evidence type="ECO:0008006" key="7">
    <source>
        <dbReference type="Google" id="ProtNLM"/>
    </source>
</evidence>
<keyword evidence="2" id="KW-0378">Hydrolase</keyword>
<proteinExistence type="inferred from homology"/>
<dbReference type="InterPro" id="IPR002037">
    <property type="entry name" value="Glyco_hydro_8"/>
</dbReference>
<dbReference type="EMBL" id="MEWA01000009">
    <property type="protein sequence ID" value="OGC70220.1"/>
    <property type="molecule type" value="Genomic_DNA"/>
</dbReference>
<dbReference type="Pfam" id="PF01270">
    <property type="entry name" value="Glyco_hydro_8"/>
    <property type="match status" value="1"/>
</dbReference>
<sequence>MKLKVTTLGVIASVAGLAAVGVFLLYKNTSLKALQENIGVSSIEGENNVFVRTYPYVTLENLWIAYREKIQKDGRTIDRDRNYLTTSEGQSYSMLRAVWMDDKETFDRVLKWTNNNLQKRPNDELFAWKWGQSSTGKWDVLIEEGGMNSAADADQDIALALIFASKRWNQDHYLKEAKEILADIWRQEVLELNGKYYLLAGNWAKTEALPTINPSYLSPAYYPIFAEVDPDHPWLALRDTSYEVLEKTTLDPLGLKKSANLPPDWVNINPRTGEIIPVVHSDKTTHFGDDAFRVIWRVALDWNWYKNDRAKIYLENLSFLNDEWKTNGKIFSTYTHDGEKVTDFESYSLYGGIIPYFRILYPELAEEIYFKKIAPLYNQDIEDFKDELGYYAQNWVWFGIGFYENKLVNLSDAKELGE</sequence>
<evidence type="ECO:0000256" key="1">
    <source>
        <dbReference type="ARBA" id="ARBA00009209"/>
    </source>
</evidence>
<keyword evidence="3" id="KW-0326">Glycosidase</keyword>
<dbReference type="AlphaFoldDB" id="A0A1F4WLE1"/>
<dbReference type="InterPro" id="IPR012341">
    <property type="entry name" value="6hp_glycosidase-like_sf"/>
</dbReference>
<comment type="caution">
    <text evidence="5">The sequence shown here is derived from an EMBL/GenBank/DDBJ whole genome shotgun (WGS) entry which is preliminary data.</text>
</comment>
<dbReference type="GO" id="GO:0004553">
    <property type="term" value="F:hydrolase activity, hydrolyzing O-glycosyl compounds"/>
    <property type="evidence" value="ECO:0007669"/>
    <property type="project" value="InterPro"/>
</dbReference>
<keyword evidence="4" id="KW-0812">Transmembrane</keyword>
<dbReference type="SUPFAM" id="SSF48208">
    <property type="entry name" value="Six-hairpin glycosidases"/>
    <property type="match status" value="1"/>
</dbReference>
<gene>
    <name evidence="5" type="ORF">A2415_00935</name>
</gene>
<keyword evidence="4" id="KW-0472">Membrane</keyword>
<name>A0A1F4WLE1_UNCKA</name>
<evidence type="ECO:0000256" key="2">
    <source>
        <dbReference type="ARBA" id="ARBA00022801"/>
    </source>
</evidence>
<protein>
    <recommendedName>
        <fullName evidence="7">Glucanase</fullName>
    </recommendedName>
</protein>